<proteinExistence type="predicted"/>
<dbReference type="SUPFAM" id="SSF54427">
    <property type="entry name" value="NTF2-like"/>
    <property type="match status" value="1"/>
</dbReference>
<sequence length="156" mass="16273">MRRRLLAPLLAGLLAVPALAQTLPSVAVPPEVDRLLRDYERAWAANDAGALAALFAPDGFALPGGQPPARGADSIRKAYSHGGGMPTTLRAIDYRASGELAYVVGAYGPAGQPGDFGKFVLVLRRVDGRWLIAADIENANARMGPPPRPAPKPAAG</sequence>
<keyword evidence="4" id="KW-1185">Reference proteome</keyword>
<evidence type="ECO:0000313" key="4">
    <source>
        <dbReference type="Proteomes" id="UP001206572"/>
    </source>
</evidence>
<protein>
    <submittedName>
        <fullName evidence="3">Nuclear transport factor 2 family protein</fullName>
    </submittedName>
</protein>
<evidence type="ECO:0000259" key="2">
    <source>
        <dbReference type="Pfam" id="PF14534"/>
    </source>
</evidence>
<feature type="domain" description="DUF4440" evidence="2">
    <location>
        <begin position="33"/>
        <end position="132"/>
    </location>
</feature>
<gene>
    <name evidence="3" type="ORF">NX780_19840</name>
</gene>
<dbReference type="Proteomes" id="UP001206572">
    <property type="component" value="Unassembled WGS sequence"/>
</dbReference>
<dbReference type="NCBIfam" id="TIGR02246">
    <property type="entry name" value="SgcJ/EcaC family oxidoreductase"/>
    <property type="match status" value="1"/>
</dbReference>
<feature type="signal peptide" evidence="1">
    <location>
        <begin position="1"/>
        <end position="20"/>
    </location>
</feature>
<keyword evidence="1" id="KW-0732">Signal</keyword>
<dbReference type="EMBL" id="JANUHA010000016">
    <property type="protein sequence ID" value="MCS0598598.1"/>
    <property type="molecule type" value="Genomic_DNA"/>
</dbReference>
<dbReference type="InterPro" id="IPR032710">
    <property type="entry name" value="NTF2-like_dom_sf"/>
</dbReference>
<dbReference type="InterPro" id="IPR011944">
    <property type="entry name" value="Steroid_delta5-4_isomerase"/>
</dbReference>
<dbReference type="Pfam" id="PF14534">
    <property type="entry name" value="DUF4440"/>
    <property type="match status" value="1"/>
</dbReference>
<feature type="chain" id="PRO_5045922129" evidence="1">
    <location>
        <begin position="21"/>
        <end position="156"/>
    </location>
</feature>
<evidence type="ECO:0000256" key="1">
    <source>
        <dbReference type="SAM" id="SignalP"/>
    </source>
</evidence>
<accession>A0ABT2AQS1</accession>
<dbReference type="Gene3D" id="3.10.450.50">
    <property type="match status" value="1"/>
</dbReference>
<dbReference type="InterPro" id="IPR027843">
    <property type="entry name" value="DUF4440"/>
</dbReference>
<comment type="caution">
    <text evidence="3">The sequence shown here is derived from an EMBL/GenBank/DDBJ whole genome shotgun (WGS) entry which is preliminary data.</text>
</comment>
<evidence type="ECO:0000313" key="3">
    <source>
        <dbReference type="EMBL" id="MCS0598598.1"/>
    </source>
</evidence>
<name>A0ABT2AQS1_9BURK</name>
<reference evidence="3 4" key="1">
    <citation type="submission" date="2022-08" db="EMBL/GenBank/DDBJ databases">
        <title>Reclassification of Massilia species as members of the genera Telluria, Duganella, Pseudoduganella, Mokoshia gen. nov. and Zemynaea gen. nov. using orthogonal and non-orthogonal genome-based approaches.</title>
        <authorList>
            <person name="Bowman J.P."/>
        </authorList>
    </citation>
    <scope>NUCLEOTIDE SEQUENCE [LARGE SCALE GENOMIC DNA]</scope>
    <source>
        <strain evidence="3 4">JCM 31661</strain>
    </source>
</reference>
<dbReference type="RefSeq" id="WP_258829603.1">
    <property type="nucleotide sequence ID" value="NZ_JANUHA010000016.1"/>
</dbReference>
<organism evidence="3 4">
    <name type="scientific">Massilia agri</name>
    <dbReference type="NCBI Taxonomy" id="1886785"/>
    <lineage>
        <taxon>Bacteria</taxon>
        <taxon>Pseudomonadati</taxon>
        <taxon>Pseudomonadota</taxon>
        <taxon>Betaproteobacteria</taxon>
        <taxon>Burkholderiales</taxon>
        <taxon>Oxalobacteraceae</taxon>
        <taxon>Telluria group</taxon>
        <taxon>Massilia</taxon>
    </lineage>
</organism>